<name>U4V7I1_9HYPH</name>
<gene>
    <name evidence="1" type="ORF">Q644_02640</name>
</gene>
<comment type="caution">
    <text evidence="1">The sequence shown here is derived from an EMBL/GenBank/DDBJ whole genome shotgun (WGS) entry which is preliminary data.</text>
</comment>
<protein>
    <submittedName>
        <fullName evidence="1">Uncharacterized protein</fullName>
    </submittedName>
</protein>
<proteinExistence type="predicted"/>
<dbReference type="EMBL" id="ASXJ01000120">
    <property type="protein sequence ID" value="ERM01925.1"/>
    <property type="molecule type" value="Genomic_DNA"/>
</dbReference>
<accession>U4V7I1</accession>
<reference evidence="1 2" key="1">
    <citation type="journal article" date="2014" name="FEMS Microbiol. Lett.">
        <title>Genome sequencing analysis reveals virulence-related gene content of Ochrobactrum intermedium strain 229E, a urease-positive strain isolated from the human gastric niche.</title>
        <authorList>
            <person name="Kulkarni G.J."/>
            <person name="Shetty S."/>
            <person name="Dharne M.S."/>
            <person name="Shouche Y.S."/>
        </authorList>
    </citation>
    <scope>NUCLEOTIDE SEQUENCE [LARGE SCALE GENOMIC DNA]</scope>
    <source>
        <strain evidence="1 2">229E</strain>
    </source>
</reference>
<organism evidence="1 2">
    <name type="scientific">Brucella intermedia 229E</name>
    <dbReference type="NCBI Taxonomy" id="1337887"/>
    <lineage>
        <taxon>Bacteria</taxon>
        <taxon>Pseudomonadati</taxon>
        <taxon>Pseudomonadota</taxon>
        <taxon>Alphaproteobacteria</taxon>
        <taxon>Hyphomicrobiales</taxon>
        <taxon>Brucellaceae</taxon>
        <taxon>Brucella/Ochrobactrum group</taxon>
        <taxon>Brucella</taxon>
    </lineage>
</organism>
<dbReference type="AlphaFoldDB" id="U4V7I1"/>
<evidence type="ECO:0000313" key="1">
    <source>
        <dbReference type="EMBL" id="ERM01925.1"/>
    </source>
</evidence>
<evidence type="ECO:0000313" key="2">
    <source>
        <dbReference type="Proteomes" id="UP000016842"/>
    </source>
</evidence>
<dbReference type="Proteomes" id="UP000016842">
    <property type="component" value="Unassembled WGS sequence"/>
</dbReference>
<sequence length="128" mass="14200">MPMLSAVGPQIVKTARSVLFRKAFLDKALQITMRCRSSRLCPSSDFAQRKLGFSIGQNPEKARGNGNRLYCTRAFFTRGVALIGQVVLVQMLCLLRGNSKTMFSDKPLESHALCIANAMGEPRGFWTD</sequence>